<evidence type="ECO:0000313" key="2">
    <source>
        <dbReference type="EMBL" id="RWS05056.1"/>
    </source>
</evidence>
<dbReference type="PANTHER" id="PTHR23287:SF16">
    <property type="entry name" value="TECTONIN BETA-PROPELLER REPEAT-CONTAINING PROTEIN 2"/>
    <property type="match status" value="1"/>
</dbReference>
<proteinExistence type="predicted"/>
<dbReference type="InterPro" id="IPR006624">
    <property type="entry name" value="Beta-propeller_rpt_TECPR"/>
</dbReference>
<feature type="region of interest" description="Disordered" evidence="1">
    <location>
        <begin position="445"/>
        <end position="472"/>
    </location>
</feature>
<dbReference type="OrthoDB" id="9930272at2759"/>
<accession>A0A443QPS9</accession>
<dbReference type="EMBL" id="NCKU01005063">
    <property type="protein sequence ID" value="RWS05056.1"/>
    <property type="molecule type" value="Genomic_DNA"/>
</dbReference>
<reference evidence="2 3" key="1">
    <citation type="journal article" date="2018" name="Gigascience">
        <title>Genomes of trombidid mites reveal novel predicted allergens and laterally-transferred genes associated with secondary metabolism.</title>
        <authorList>
            <person name="Dong X."/>
            <person name="Chaisiri K."/>
            <person name="Xia D."/>
            <person name="Armstrong S.D."/>
            <person name="Fang Y."/>
            <person name="Donnelly M.J."/>
            <person name="Kadowaki T."/>
            <person name="McGarry J.W."/>
            <person name="Darby A.C."/>
            <person name="Makepeace B.L."/>
        </authorList>
    </citation>
    <scope>NUCLEOTIDE SEQUENCE [LARGE SCALE GENOMIC DNA]</scope>
    <source>
        <strain evidence="2">UoL-WK</strain>
    </source>
</reference>
<dbReference type="PANTHER" id="PTHR23287">
    <property type="entry name" value="RUBY-EYE2-LIKE PROTEIN"/>
    <property type="match status" value="1"/>
</dbReference>
<dbReference type="InterPro" id="IPR036322">
    <property type="entry name" value="WD40_repeat_dom_sf"/>
</dbReference>
<dbReference type="Proteomes" id="UP000285301">
    <property type="component" value="Unassembled WGS sequence"/>
</dbReference>
<comment type="caution">
    <text evidence="2">The sequence shown here is derived from an EMBL/GenBank/DDBJ whole genome shotgun (WGS) entry which is preliminary data.</text>
</comment>
<protein>
    <submittedName>
        <fullName evidence="2">WD repeat-containing protein CG11141-like isoform X1</fullName>
    </submittedName>
</protein>
<name>A0A443QPS9_9ACAR</name>
<dbReference type="SUPFAM" id="SSF50978">
    <property type="entry name" value="WD40 repeat-like"/>
    <property type="match status" value="1"/>
</dbReference>
<sequence>MNEKIFSVDCFHFLRDSIPAKVESGINLLSQASQLLTVTCFDINCETIVFGTDCGLIYGFRRGEKASRRAHFRMAPVSTKIDRIKLSSSNLLAFNSVNHLIVYKFDTLEMVYIWKNVFDDGKAINITTINSVLDRECAIYVFTGDQLGCVWRHDLTQSKQQLVFQEAENTGESRHFHEIVQIDCCDNETILVSTCFRSVIVKIKSDCDYEVIQIGKNARKVCGKYGAVFAADHLFAARPSLHLIKANKFDGNVIETFMLKKAKEPFPLPELSEFRSFKLPQKQQLPQLGSMIAFTVEDKGINFLISWNETSIMIISPDGQLLLKESQLNDLIDVKISPVFNFVDIFLLFKSRDFLRLRHKWCDTKDIAALHESENISKSDTKAEDQESVDIASRDSRATEYIEPIVESIFPFTNQAIEQIGELKKIFFKFQSKFIGDNSSEVDLDSNASVKSHDSNKTSNSDCSESDLKEDMRKTKVESDILNEPLVVHKKLRKSKRKIKNNDIKENNSKAYHFRKTSTASSDIASVISDASSTTSSHSSEKCLKNESNKIIECKTAENGHKENRTYNSDMESRLSHILHAFREGLSEELSADVNGSEIHSENLKSTDDLIEDFVENELHSIGNVKEEIFHEFEAEYEIKSESDYSTVDIDWNLVLEGSFNVNKIKILSLCAASYDDQIGVGYVWLSCLINKQTALYYLPSFKNIKCPQNKTRIVSLGVNTKHILVLYEDGNLYCRRGDSTKPVAEKWISIDINRPQCKLTSLSVNDSDSVVWCCDLKGKAWLLKLSPITLVPIRDDSDSPIYFKSIVVSPQDSSVVWALSIDDKLFARCGIFNENGIKDELIGGISWIRVTTPILPKSIAATTRSIWFSNEEGDRIFRRVGMDPPFDCIGQSWEEVKCPTLINDCIKQLSASLNDDIWLLTKCGSVWQYCNHPQNTLQEVESDWILVK</sequence>
<dbReference type="SMART" id="SM00706">
    <property type="entry name" value="TECPR"/>
    <property type="match status" value="5"/>
</dbReference>
<gene>
    <name evidence="2" type="ORF">B4U79_16350</name>
</gene>
<keyword evidence="3" id="KW-1185">Reference proteome</keyword>
<evidence type="ECO:0000313" key="3">
    <source>
        <dbReference type="Proteomes" id="UP000285301"/>
    </source>
</evidence>
<evidence type="ECO:0000256" key="1">
    <source>
        <dbReference type="SAM" id="MobiDB-lite"/>
    </source>
</evidence>
<dbReference type="STRING" id="1965070.A0A443QPS9"/>
<organism evidence="2 3">
    <name type="scientific">Dinothrombium tinctorium</name>
    <dbReference type="NCBI Taxonomy" id="1965070"/>
    <lineage>
        <taxon>Eukaryota</taxon>
        <taxon>Metazoa</taxon>
        <taxon>Ecdysozoa</taxon>
        <taxon>Arthropoda</taxon>
        <taxon>Chelicerata</taxon>
        <taxon>Arachnida</taxon>
        <taxon>Acari</taxon>
        <taxon>Acariformes</taxon>
        <taxon>Trombidiformes</taxon>
        <taxon>Prostigmata</taxon>
        <taxon>Anystina</taxon>
        <taxon>Parasitengona</taxon>
        <taxon>Trombidioidea</taxon>
        <taxon>Trombidiidae</taxon>
        <taxon>Dinothrombium</taxon>
    </lineage>
</organism>
<dbReference type="AlphaFoldDB" id="A0A443QPS9"/>